<gene>
    <name evidence="1" type="ORF">ONZ51_g10963</name>
</gene>
<dbReference type="Proteomes" id="UP001215151">
    <property type="component" value="Unassembled WGS sequence"/>
</dbReference>
<name>A0AAD7TIF9_9APHY</name>
<sequence length="198" mass="21309">MVETSNPVCCAADPSSLRILTTNGRQELNLRQREAIGRPEEDTDDVQQVGQNPAERVDIGDGHTRVAALRRLGRVRHVLVRPDVDANGHPPIRALHPLLVDHQAVAAGDWPAAPLELAVGHVRPPTNERRLADAFTERQPAVGAALAPAAVRATETRALFRSATEVEAKVEPSAPVGHDPAAQYVWPIVRSAGTVGVW</sequence>
<accession>A0AAD7TIF9</accession>
<proteinExistence type="predicted"/>
<organism evidence="1 2">
    <name type="scientific">Trametes cubensis</name>
    <dbReference type="NCBI Taxonomy" id="1111947"/>
    <lineage>
        <taxon>Eukaryota</taxon>
        <taxon>Fungi</taxon>
        <taxon>Dikarya</taxon>
        <taxon>Basidiomycota</taxon>
        <taxon>Agaricomycotina</taxon>
        <taxon>Agaricomycetes</taxon>
        <taxon>Polyporales</taxon>
        <taxon>Polyporaceae</taxon>
        <taxon>Trametes</taxon>
    </lineage>
</organism>
<evidence type="ECO:0000313" key="2">
    <source>
        <dbReference type="Proteomes" id="UP001215151"/>
    </source>
</evidence>
<evidence type="ECO:0000313" key="1">
    <source>
        <dbReference type="EMBL" id="KAJ8462349.1"/>
    </source>
</evidence>
<dbReference type="AlphaFoldDB" id="A0AAD7TIF9"/>
<keyword evidence="2" id="KW-1185">Reference proteome</keyword>
<dbReference type="EMBL" id="JAPEVG010000473">
    <property type="protein sequence ID" value="KAJ8462349.1"/>
    <property type="molecule type" value="Genomic_DNA"/>
</dbReference>
<comment type="caution">
    <text evidence="1">The sequence shown here is derived from an EMBL/GenBank/DDBJ whole genome shotgun (WGS) entry which is preliminary data.</text>
</comment>
<protein>
    <submittedName>
        <fullName evidence="1">Uncharacterized protein</fullName>
    </submittedName>
</protein>
<reference evidence="1" key="1">
    <citation type="submission" date="2022-11" db="EMBL/GenBank/DDBJ databases">
        <title>Genome Sequence of Cubamyces cubensis.</title>
        <authorList>
            <person name="Buettner E."/>
        </authorList>
    </citation>
    <scope>NUCLEOTIDE SEQUENCE</scope>
    <source>
        <strain evidence="1">MPL-01</strain>
    </source>
</reference>